<sequence>MWAFSIEYLLLYRSLSLLCLSRHPVDNPEYSSLSAVGLYPLIAFLATPRSSDIPEKYLGPRRRRKIGGISDVRLLCIS</sequence>
<protein>
    <submittedName>
        <fullName evidence="2">Uncharacterized protein</fullName>
    </submittedName>
</protein>
<reference evidence="3" key="1">
    <citation type="journal article" date="2018" name="Proc. Natl. Acad. Sci. U.S.A.">
        <title>Linking secondary metabolites to gene clusters through genome sequencing of six diverse Aspergillus species.</title>
        <authorList>
            <person name="Kaerboelling I."/>
            <person name="Vesth T.C."/>
            <person name="Frisvad J.C."/>
            <person name="Nybo J.L."/>
            <person name="Theobald S."/>
            <person name="Kuo A."/>
            <person name="Bowyer P."/>
            <person name="Matsuda Y."/>
            <person name="Mondo S."/>
            <person name="Lyhne E.K."/>
            <person name="Kogle M.E."/>
            <person name="Clum A."/>
            <person name="Lipzen A."/>
            <person name="Salamov A."/>
            <person name="Ngan C.Y."/>
            <person name="Daum C."/>
            <person name="Chiniquy J."/>
            <person name="Barry K."/>
            <person name="LaButti K."/>
            <person name="Haridas S."/>
            <person name="Simmons B.A."/>
            <person name="Magnuson J.K."/>
            <person name="Mortensen U.H."/>
            <person name="Larsen T.O."/>
            <person name="Grigoriev I.V."/>
            <person name="Baker S.E."/>
            <person name="Andersen M.R."/>
        </authorList>
    </citation>
    <scope>NUCLEOTIDE SEQUENCE [LARGE SCALE GENOMIC DNA]</scope>
    <source>
        <strain evidence="3">IBT 16806</strain>
    </source>
</reference>
<dbReference type="Proteomes" id="UP000234474">
    <property type="component" value="Unassembled WGS sequence"/>
</dbReference>
<feature type="chain" id="PRO_5014196208" evidence="1">
    <location>
        <begin position="22"/>
        <end position="78"/>
    </location>
</feature>
<evidence type="ECO:0000256" key="1">
    <source>
        <dbReference type="SAM" id="SignalP"/>
    </source>
</evidence>
<feature type="signal peptide" evidence="1">
    <location>
        <begin position="1"/>
        <end position="21"/>
    </location>
</feature>
<dbReference type="RefSeq" id="XP_024681142.1">
    <property type="nucleotide sequence ID" value="XM_024827567.1"/>
</dbReference>
<dbReference type="EMBL" id="MSZS01000005">
    <property type="protein sequence ID" value="PKX92547.1"/>
    <property type="molecule type" value="Genomic_DNA"/>
</dbReference>
<evidence type="ECO:0000313" key="3">
    <source>
        <dbReference type="Proteomes" id="UP000234474"/>
    </source>
</evidence>
<dbReference type="AlphaFoldDB" id="A0A2I1C4J4"/>
<dbReference type="VEuPathDB" id="FungiDB:P174DRAFT_442394"/>
<dbReference type="GeneID" id="36534892"/>
<gene>
    <name evidence="2" type="ORF">P174DRAFT_442394</name>
</gene>
<keyword evidence="3" id="KW-1185">Reference proteome</keyword>
<keyword evidence="1" id="KW-0732">Signal</keyword>
<proteinExistence type="predicted"/>
<organism evidence="2 3">
    <name type="scientific">Aspergillus novofumigatus (strain IBT 16806)</name>
    <dbReference type="NCBI Taxonomy" id="1392255"/>
    <lineage>
        <taxon>Eukaryota</taxon>
        <taxon>Fungi</taxon>
        <taxon>Dikarya</taxon>
        <taxon>Ascomycota</taxon>
        <taxon>Pezizomycotina</taxon>
        <taxon>Eurotiomycetes</taxon>
        <taxon>Eurotiomycetidae</taxon>
        <taxon>Eurotiales</taxon>
        <taxon>Aspergillaceae</taxon>
        <taxon>Aspergillus</taxon>
        <taxon>Aspergillus subgen. Fumigati</taxon>
    </lineage>
</organism>
<comment type="caution">
    <text evidence="2">The sequence shown here is derived from an EMBL/GenBank/DDBJ whole genome shotgun (WGS) entry which is preliminary data.</text>
</comment>
<evidence type="ECO:0000313" key="2">
    <source>
        <dbReference type="EMBL" id="PKX92547.1"/>
    </source>
</evidence>
<name>A0A2I1C4J4_ASPN1</name>
<accession>A0A2I1C4J4</accession>